<dbReference type="AlphaFoldDB" id="A0A941D4Q4"/>
<reference evidence="1" key="2">
    <citation type="submission" date="2021-04" db="EMBL/GenBank/DDBJ databases">
        <title>Draft genome assembly of strain Phenylobacterium sp. 20VBR1 using MiniION and Illumina platforms.</title>
        <authorList>
            <person name="Thomas F.A."/>
            <person name="Krishnan K.P."/>
            <person name="Sinha R.K."/>
        </authorList>
    </citation>
    <scope>NUCLEOTIDE SEQUENCE</scope>
    <source>
        <strain evidence="1">20VBR1</strain>
    </source>
</reference>
<sequence>MIVYQRKTLAGTNVGQPGPLPPELVGLEDVSLADMSWADPALGFNGETFVPVEILEPPPGPPQQIRKLDFWRLLTAGERVAFNIVSRKVQGLTLADYQDATKAPLIAAEVFLNLFDATDIIDLANPDTAAGVGLLVSLGILTQARGACVLAGTPPT</sequence>
<keyword evidence="3" id="KW-1185">Reference proteome</keyword>
<reference evidence="2" key="1">
    <citation type="submission" date="2021-01" db="EMBL/GenBank/DDBJ databases">
        <title>Genome sequence of Phenylobacterium sp. 20VBR1 isolated from a valley glaceir, Ny-Alesund, Svalbard.</title>
        <authorList>
            <person name="Thomas F.A."/>
            <person name="Krishnan K.P."/>
            <person name="Sinha R.K."/>
        </authorList>
    </citation>
    <scope>NUCLEOTIDE SEQUENCE</scope>
    <source>
        <strain evidence="2">20VBR1</strain>
    </source>
</reference>
<organism evidence="1 3">
    <name type="scientific">Phenylobacterium glaciei</name>
    <dbReference type="NCBI Taxonomy" id="2803784"/>
    <lineage>
        <taxon>Bacteria</taxon>
        <taxon>Pseudomonadati</taxon>
        <taxon>Pseudomonadota</taxon>
        <taxon>Alphaproteobacteria</taxon>
        <taxon>Caulobacterales</taxon>
        <taxon>Caulobacteraceae</taxon>
        <taxon>Phenylobacterium</taxon>
    </lineage>
</organism>
<evidence type="ECO:0000313" key="1">
    <source>
        <dbReference type="EMBL" id="MBR7621852.1"/>
    </source>
</evidence>
<evidence type="ECO:0000313" key="2">
    <source>
        <dbReference type="EMBL" id="QQZ50324.1"/>
    </source>
</evidence>
<protein>
    <submittedName>
        <fullName evidence="1">Uncharacterized protein</fullName>
    </submittedName>
</protein>
<dbReference type="RefSeq" id="WP_215343364.1">
    <property type="nucleotide sequence ID" value="NZ_JAGSGD010000003.1"/>
</dbReference>
<dbReference type="EMBL" id="CP068570">
    <property type="protein sequence ID" value="QQZ50324.1"/>
    <property type="molecule type" value="Genomic_DNA"/>
</dbReference>
<accession>A0A941D4Q4</accession>
<gene>
    <name evidence="2" type="ORF">JKL49_00925</name>
    <name evidence="1" type="ORF">JKL49_20845</name>
</gene>
<name>A0A941D4Q4_9CAUL</name>
<dbReference type="EMBL" id="JAGSGD010000003">
    <property type="protein sequence ID" value="MBR7621852.1"/>
    <property type="molecule type" value="Genomic_DNA"/>
</dbReference>
<evidence type="ECO:0000313" key="3">
    <source>
        <dbReference type="Proteomes" id="UP000622580"/>
    </source>
</evidence>
<dbReference type="Proteomes" id="UP000622580">
    <property type="component" value="Unassembled WGS sequence"/>
</dbReference>
<proteinExistence type="predicted"/>